<evidence type="ECO:0000313" key="1">
    <source>
        <dbReference type="EMBL" id="MBW73227.1"/>
    </source>
</evidence>
<organism evidence="1">
    <name type="scientific">Anopheles darlingi</name>
    <name type="common">Mosquito</name>
    <dbReference type="NCBI Taxonomy" id="43151"/>
    <lineage>
        <taxon>Eukaryota</taxon>
        <taxon>Metazoa</taxon>
        <taxon>Ecdysozoa</taxon>
        <taxon>Arthropoda</taxon>
        <taxon>Hexapoda</taxon>
        <taxon>Insecta</taxon>
        <taxon>Pterygota</taxon>
        <taxon>Neoptera</taxon>
        <taxon>Endopterygota</taxon>
        <taxon>Diptera</taxon>
        <taxon>Nematocera</taxon>
        <taxon>Culicoidea</taxon>
        <taxon>Culicidae</taxon>
        <taxon>Anophelinae</taxon>
        <taxon>Anopheles</taxon>
    </lineage>
</organism>
<proteinExistence type="predicted"/>
<protein>
    <submittedName>
        <fullName evidence="1">Uncharacterized protein</fullName>
    </submittedName>
</protein>
<reference evidence="1" key="1">
    <citation type="submission" date="2018-01" db="EMBL/GenBank/DDBJ databases">
        <title>An insight into the sialome of Amazonian anophelines.</title>
        <authorList>
            <person name="Ribeiro J.M."/>
            <person name="Scarpassa V."/>
            <person name="Calvo E."/>
        </authorList>
    </citation>
    <scope>NUCLEOTIDE SEQUENCE</scope>
</reference>
<accession>A0A2M4D6Q1</accession>
<name>A0A2M4D6Q1_ANODA</name>
<dbReference type="EMBL" id="GGFL01009049">
    <property type="protein sequence ID" value="MBW73227.1"/>
    <property type="molecule type" value="Transcribed_RNA"/>
</dbReference>
<dbReference type="AlphaFoldDB" id="A0A2M4D6Q1"/>
<sequence length="94" mass="10126">MQCFTKYITVLMMPLRAIPIPVIAHTHTHTTGTNIASNPIVMMIVVPLGYLWATGMYTEVISGADCAFGADKNTVNTIVLLCCWGVVAGKRALS</sequence>